<keyword evidence="4" id="KW-1185">Reference proteome</keyword>
<dbReference type="PANTHER" id="PTHR34967:SF1">
    <property type="entry name" value="OS02G0257200 PROTEIN"/>
    <property type="match status" value="1"/>
</dbReference>
<keyword evidence="2" id="KW-1133">Transmembrane helix</keyword>
<keyword evidence="2" id="KW-0472">Membrane</keyword>
<feature type="transmembrane region" description="Helical" evidence="2">
    <location>
        <begin position="24"/>
        <end position="43"/>
    </location>
</feature>
<feature type="transmembrane region" description="Helical" evidence="2">
    <location>
        <begin position="170"/>
        <end position="187"/>
    </location>
</feature>
<feature type="transmembrane region" description="Helical" evidence="2">
    <location>
        <begin position="89"/>
        <end position="117"/>
    </location>
</feature>
<evidence type="ECO:0000313" key="4">
    <source>
        <dbReference type="Proteomes" id="UP000250235"/>
    </source>
</evidence>
<reference evidence="3 4" key="1">
    <citation type="journal article" date="2015" name="Proc. Natl. Acad. Sci. U.S.A.">
        <title>The resurrection genome of Boea hygrometrica: A blueprint for survival of dehydration.</title>
        <authorList>
            <person name="Xiao L."/>
            <person name="Yang G."/>
            <person name="Zhang L."/>
            <person name="Yang X."/>
            <person name="Zhao S."/>
            <person name="Ji Z."/>
            <person name="Zhou Q."/>
            <person name="Hu M."/>
            <person name="Wang Y."/>
            <person name="Chen M."/>
            <person name="Xu Y."/>
            <person name="Jin H."/>
            <person name="Xiao X."/>
            <person name="Hu G."/>
            <person name="Bao F."/>
            <person name="Hu Y."/>
            <person name="Wan P."/>
            <person name="Li L."/>
            <person name="Deng X."/>
            <person name="Kuang T."/>
            <person name="Xiang C."/>
            <person name="Zhu J.K."/>
            <person name="Oliver M.J."/>
            <person name="He Y."/>
        </authorList>
    </citation>
    <scope>NUCLEOTIDE SEQUENCE [LARGE SCALE GENOMIC DNA]</scope>
    <source>
        <strain evidence="4">cv. XS01</strain>
    </source>
</reference>
<sequence length="341" mass="38428">MVKLASAREIRTYGPRRARERSEYINAGLYVFATIVLACGIATQWSTQATSGLVLVMIALVIILLVNVHDFAAHIAGVDYRLPLLEHDLQFALVELAAPLVFAIGTLLLFLASLFLFIQAVKGYGYSSFTRHALNMLIAGPVLWLLGSIHNSCQIYERADGLIQILQQSVHIPFLLASLLFLVGGIINSREKIESDRPRLDVLGETWIWLSLFGSILLFVGGVANVLKVYQALRGTEPRLEKLRGGAEERLRRIREGKEPLLGEEQQRPASKNEEHQRPISKNDEHQRPISKNDEHQRPISKYESQPRESQVPQVREEQWRQQRPAAEEGKSTPYKDVLVA</sequence>
<protein>
    <submittedName>
        <fullName evidence="3">Uncharacterized protein</fullName>
    </submittedName>
</protein>
<feature type="compositionally biased region" description="Basic and acidic residues" evidence="1">
    <location>
        <begin position="315"/>
        <end position="331"/>
    </location>
</feature>
<dbReference type="EMBL" id="KV006345">
    <property type="protein sequence ID" value="KZV32835.1"/>
    <property type="molecule type" value="Genomic_DNA"/>
</dbReference>
<name>A0A2Z7BFE6_9LAMI</name>
<keyword evidence="2" id="KW-0812">Transmembrane</keyword>
<feature type="transmembrane region" description="Helical" evidence="2">
    <location>
        <begin position="49"/>
        <end position="68"/>
    </location>
</feature>
<feature type="transmembrane region" description="Helical" evidence="2">
    <location>
        <begin position="129"/>
        <end position="149"/>
    </location>
</feature>
<gene>
    <name evidence="3" type="ORF">F511_20936</name>
</gene>
<evidence type="ECO:0000313" key="3">
    <source>
        <dbReference type="EMBL" id="KZV32835.1"/>
    </source>
</evidence>
<dbReference type="Proteomes" id="UP000250235">
    <property type="component" value="Unassembled WGS sequence"/>
</dbReference>
<dbReference type="PANTHER" id="PTHR34967">
    <property type="entry name" value="OS02G0257200 PROTEIN"/>
    <property type="match status" value="1"/>
</dbReference>
<feature type="compositionally biased region" description="Basic and acidic residues" evidence="1">
    <location>
        <begin position="254"/>
        <end position="298"/>
    </location>
</feature>
<proteinExistence type="predicted"/>
<dbReference type="OrthoDB" id="1689175at2759"/>
<evidence type="ECO:0000256" key="1">
    <source>
        <dbReference type="SAM" id="MobiDB-lite"/>
    </source>
</evidence>
<organism evidence="3 4">
    <name type="scientific">Dorcoceras hygrometricum</name>
    <dbReference type="NCBI Taxonomy" id="472368"/>
    <lineage>
        <taxon>Eukaryota</taxon>
        <taxon>Viridiplantae</taxon>
        <taxon>Streptophyta</taxon>
        <taxon>Embryophyta</taxon>
        <taxon>Tracheophyta</taxon>
        <taxon>Spermatophyta</taxon>
        <taxon>Magnoliopsida</taxon>
        <taxon>eudicotyledons</taxon>
        <taxon>Gunneridae</taxon>
        <taxon>Pentapetalae</taxon>
        <taxon>asterids</taxon>
        <taxon>lamiids</taxon>
        <taxon>Lamiales</taxon>
        <taxon>Gesneriaceae</taxon>
        <taxon>Didymocarpoideae</taxon>
        <taxon>Trichosporeae</taxon>
        <taxon>Loxocarpinae</taxon>
        <taxon>Dorcoceras</taxon>
    </lineage>
</organism>
<evidence type="ECO:0000256" key="2">
    <source>
        <dbReference type="SAM" id="Phobius"/>
    </source>
</evidence>
<dbReference type="AlphaFoldDB" id="A0A2Z7BFE6"/>
<feature type="region of interest" description="Disordered" evidence="1">
    <location>
        <begin position="254"/>
        <end position="341"/>
    </location>
</feature>
<accession>A0A2Z7BFE6</accession>
<feature type="transmembrane region" description="Helical" evidence="2">
    <location>
        <begin position="207"/>
        <end position="227"/>
    </location>
</feature>